<dbReference type="PANTHER" id="PTHR47506:SF1">
    <property type="entry name" value="HTH-TYPE TRANSCRIPTIONAL REGULATOR YJDC"/>
    <property type="match status" value="1"/>
</dbReference>
<evidence type="ECO:0000256" key="3">
    <source>
        <dbReference type="ARBA" id="ARBA00023163"/>
    </source>
</evidence>
<organism evidence="6 7">
    <name type="scientific">Acinetobacter soli</name>
    <dbReference type="NCBI Taxonomy" id="487316"/>
    <lineage>
        <taxon>Bacteria</taxon>
        <taxon>Pseudomonadati</taxon>
        <taxon>Pseudomonadota</taxon>
        <taxon>Gammaproteobacteria</taxon>
        <taxon>Moraxellales</taxon>
        <taxon>Moraxellaceae</taxon>
        <taxon>Acinetobacter</taxon>
    </lineage>
</organism>
<dbReference type="PRINTS" id="PR00455">
    <property type="entry name" value="HTHTETR"/>
</dbReference>
<accession>A0A1P8ENJ8</accession>
<keyword evidence="3" id="KW-0804">Transcription</keyword>
<dbReference type="FunFam" id="1.10.10.60:FF:000141">
    <property type="entry name" value="TetR family transcriptional regulator"/>
    <property type="match status" value="1"/>
</dbReference>
<dbReference type="InterPro" id="IPR036271">
    <property type="entry name" value="Tet_transcr_reg_TetR-rel_C_sf"/>
</dbReference>
<feature type="domain" description="HTH tetR-type" evidence="5">
    <location>
        <begin position="4"/>
        <end position="64"/>
    </location>
</feature>
<evidence type="ECO:0000313" key="6">
    <source>
        <dbReference type="EMBL" id="APV37749.1"/>
    </source>
</evidence>
<keyword evidence="6" id="KW-0614">Plasmid</keyword>
<dbReference type="Proteomes" id="UP000185674">
    <property type="component" value="Plasmid pGFJ2"/>
</dbReference>
<evidence type="ECO:0000256" key="1">
    <source>
        <dbReference type="ARBA" id="ARBA00023015"/>
    </source>
</evidence>
<dbReference type="InterPro" id="IPR009057">
    <property type="entry name" value="Homeodomain-like_sf"/>
</dbReference>
<evidence type="ECO:0000313" key="7">
    <source>
        <dbReference type="Proteomes" id="UP000185674"/>
    </source>
</evidence>
<dbReference type="Gene3D" id="1.10.357.10">
    <property type="entry name" value="Tetracycline Repressor, domain 2"/>
    <property type="match status" value="1"/>
</dbReference>
<dbReference type="GO" id="GO:0003677">
    <property type="term" value="F:DNA binding"/>
    <property type="evidence" value="ECO:0007669"/>
    <property type="project" value="UniProtKB-UniRule"/>
</dbReference>
<dbReference type="PANTHER" id="PTHR47506">
    <property type="entry name" value="TRANSCRIPTIONAL REGULATORY PROTEIN"/>
    <property type="match status" value="1"/>
</dbReference>
<geneLocation type="plasmid" evidence="7">
    <name>pgfj2</name>
</geneLocation>
<dbReference type="RefSeq" id="WP_076033757.1">
    <property type="nucleotide sequence ID" value="NZ_CP016898.1"/>
</dbReference>
<keyword evidence="1" id="KW-0805">Transcription regulation</keyword>
<gene>
    <name evidence="6" type="ORF">BEN76_17020</name>
</gene>
<dbReference type="Pfam" id="PF16925">
    <property type="entry name" value="TetR_C_13"/>
    <property type="match status" value="1"/>
</dbReference>
<protein>
    <submittedName>
        <fullName evidence="6">TetR family transcriptional regulator</fullName>
    </submittedName>
</protein>
<dbReference type="InterPro" id="IPR011075">
    <property type="entry name" value="TetR_C"/>
</dbReference>
<sequence length="181" mass="20586">MVNENKRDQIISTATNLFSQYGYHAVGIDLIIKDAGVSKKTMYKHFPSKENLIIEVLKQRKTNFSVSLDQKIDFEDDAIRKLELIFEWHISKEFSGCLFAKAAAEFPNKDEEIHKVVLKQKSDLTARIEQILNQLSLSNTPQYIARIIVMLLDGANLSAQITGNTESTSDAWQIVKRLILS</sequence>
<dbReference type="KEGG" id="asol:BEN76_17020"/>
<dbReference type="SUPFAM" id="SSF48498">
    <property type="entry name" value="Tetracyclin repressor-like, C-terminal domain"/>
    <property type="match status" value="1"/>
</dbReference>
<feature type="DNA-binding region" description="H-T-H motif" evidence="4">
    <location>
        <begin position="27"/>
        <end position="46"/>
    </location>
</feature>
<evidence type="ECO:0000256" key="2">
    <source>
        <dbReference type="ARBA" id="ARBA00023125"/>
    </source>
</evidence>
<dbReference type="EMBL" id="CP016898">
    <property type="protein sequence ID" value="APV37749.1"/>
    <property type="molecule type" value="Genomic_DNA"/>
</dbReference>
<keyword evidence="2 4" id="KW-0238">DNA-binding</keyword>
<evidence type="ECO:0000259" key="5">
    <source>
        <dbReference type="PROSITE" id="PS50977"/>
    </source>
</evidence>
<dbReference type="InterPro" id="IPR001647">
    <property type="entry name" value="HTH_TetR"/>
</dbReference>
<name>A0A1P8ENJ8_9GAMM</name>
<dbReference type="PROSITE" id="PS50977">
    <property type="entry name" value="HTH_TETR_2"/>
    <property type="match status" value="1"/>
</dbReference>
<evidence type="ECO:0000256" key="4">
    <source>
        <dbReference type="PROSITE-ProRule" id="PRU00335"/>
    </source>
</evidence>
<dbReference type="SUPFAM" id="SSF46689">
    <property type="entry name" value="Homeodomain-like"/>
    <property type="match status" value="1"/>
</dbReference>
<reference evidence="6 7" key="1">
    <citation type="submission" date="2016-08" db="EMBL/GenBank/DDBJ databases">
        <title>Complete genome sequence of Acinetobacter baylyi strain GFJ2.</title>
        <authorList>
            <person name="Tabata M."/>
            <person name="Kuboki S."/>
            <person name="Gibu N."/>
            <person name="Kinouchi Y."/>
            <person name="Vangnai A."/>
            <person name="Kasai D."/>
            <person name="Fukuda M."/>
        </authorList>
    </citation>
    <scope>NUCLEOTIDE SEQUENCE [LARGE SCALE GENOMIC DNA]</scope>
    <source>
        <strain evidence="6 7">GFJ2</strain>
        <plasmid evidence="7">Plasmid pgfj2</plasmid>
    </source>
</reference>
<dbReference type="Pfam" id="PF00440">
    <property type="entry name" value="TetR_N"/>
    <property type="match status" value="1"/>
</dbReference>
<proteinExistence type="predicted"/>
<dbReference type="AlphaFoldDB" id="A0A1P8ENJ8"/>